<feature type="compositionally biased region" description="Basic and acidic residues" evidence="1">
    <location>
        <begin position="124"/>
        <end position="135"/>
    </location>
</feature>
<dbReference type="Proteomes" id="UP001610411">
    <property type="component" value="Unassembled WGS sequence"/>
</dbReference>
<accession>A0ABD2DCG5</accession>
<name>A0ABD2DCG5_DAUMA</name>
<evidence type="ECO:0000313" key="4">
    <source>
        <dbReference type="Proteomes" id="UP001610411"/>
    </source>
</evidence>
<dbReference type="PANTHER" id="PTHR23232">
    <property type="entry name" value="KRAB DOMAIN C2H2 ZINC FINGER"/>
    <property type="match status" value="1"/>
</dbReference>
<protein>
    <submittedName>
        <fullName evidence="3">Zinc finger protein 69 isoform 1</fullName>
    </submittedName>
</protein>
<feature type="region of interest" description="Disordered" evidence="1">
    <location>
        <begin position="111"/>
        <end position="135"/>
    </location>
</feature>
<dbReference type="InterPro" id="IPR050169">
    <property type="entry name" value="Krueppel_C2H2_ZnF"/>
</dbReference>
<dbReference type="InterPro" id="IPR001909">
    <property type="entry name" value="KRAB"/>
</dbReference>
<dbReference type="AlphaFoldDB" id="A0ABD2DCG5"/>
<dbReference type="EMBL" id="JBFSEQ010000012">
    <property type="protein sequence ID" value="KAL2764381.1"/>
    <property type="molecule type" value="Genomic_DNA"/>
</dbReference>
<dbReference type="PROSITE" id="PS50805">
    <property type="entry name" value="KRAB"/>
    <property type="match status" value="1"/>
</dbReference>
<dbReference type="Pfam" id="PF01352">
    <property type="entry name" value="KRAB"/>
    <property type="match status" value="1"/>
</dbReference>
<evidence type="ECO:0000313" key="3">
    <source>
        <dbReference type="EMBL" id="KAL2764381.1"/>
    </source>
</evidence>
<dbReference type="Gene3D" id="6.10.140.140">
    <property type="match status" value="1"/>
</dbReference>
<organism evidence="3 4">
    <name type="scientific">Daubentonia madagascariensis</name>
    <name type="common">Aye-aye</name>
    <name type="synonym">Sciurus madagascariensis</name>
    <dbReference type="NCBI Taxonomy" id="31869"/>
    <lineage>
        <taxon>Eukaryota</taxon>
        <taxon>Metazoa</taxon>
        <taxon>Chordata</taxon>
        <taxon>Craniata</taxon>
        <taxon>Vertebrata</taxon>
        <taxon>Euteleostomi</taxon>
        <taxon>Mammalia</taxon>
        <taxon>Eutheria</taxon>
        <taxon>Euarchontoglires</taxon>
        <taxon>Primates</taxon>
        <taxon>Strepsirrhini</taxon>
        <taxon>Chiromyiformes</taxon>
        <taxon>Daubentoniidae</taxon>
        <taxon>Daubentonia</taxon>
    </lineage>
</organism>
<evidence type="ECO:0000256" key="1">
    <source>
        <dbReference type="SAM" id="MobiDB-lite"/>
    </source>
</evidence>
<dbReference type="PANTHER" id="PTHR23232:SF158">
    <property type="entry name" value="KRAB DOMAIN-CONTAINING PROTEIN 5"/>
    <property type="match status" value="1"/>
</dbReference>
<comment type="caution">
    <text evidence="3">The sequence shown here is derived from an EMBL/GenBank/DDBJ whole genome shotgun (WGS) entry which is preliminary data.</text>
</comment>
<dbReference type="SUPFAM" id="SSF109640">
    <property type="entry name" value="KRAB domain (Kruppel-associated box)"/>
    <property type="match status" value="1"/>
</dbReference>
<feature type="non-terminal residue" evidence="3">
    <location>
        <position position="1"/>
    </location>
</feature>
<evidence type="ECO:0000259" key="2">
    <source>
        <dbReference type="PROSITE" id="PS50805"/>
    </source>
</evidence>
<feature type="non-terminal residue" evidence="3">
    <location>
        <position position="135"/>
    </location>
</feature>
<sequence length="135" mass="15404">DSVTFEDVAVNFTLEEWALLDPSQKNLYRDVMQETLRNLASIGKKWKDQNIEDQCKNPRRNLRSVVGERLFKSKEGSQCGETLSQVSDHMLKKKTPPGLKPCESSVCKKVSIGHSTSNRPRGHKPSEYDECRQKP</sequence>
<keyword evidence="4" id="KW-1185">Reference proteome</keyword>
<dbReference type="CDD" id="cd07765">
    <property type="entry name" value="KRAB_A-box"/>
    <property type="match status" value="1"/>
</dbReference>
<feature type="domain" description="KRAB" evidence="2">
    <location>
        <begin position="3"/>
        <end position="83"/>
    </location>
</feature>
<gene>
    <name evidence="3" type="ORF">WCI35_030180</name>
</gene>
<dbReference type="SMART" id="SM00349">
    <property type="entry name" value="KRAB"/>
    <property type="match status" value="1"/>
</dbReference>
<dbReference type="InterPro" id="IPR036051">
    <property type="entry name" value="KRAB_dom_sf"/>
</dbReference>
<proteinExistence type="predicted"/>
<reference evidence="3 4" key="1">
    <citation type="journal article" date="2024" name="G3 (Bethesda)">
        <title>A hybrid genome assembly of the endangered aye-aye (Daubentonia madagascariensis).</title>
        <authorList>
            <person name="Versoza C.J."/>
            <person name="Pfeifer S.P."/>
        </authorList>
    </citation>
    <scope>NUCLEOTIDE SEQUENCE [LARGE SCALE GENOMIC DNA]</scope>
    <source>
        <strain evidence="3">6821</strain>
    </source>
</reference>